<evidence type="ECO:0000313" key="1">
    <source>
        <dbReference type="EMBL" id="KAJ9084631.1"/>
    </source>
</evidence>
<name>A0ACC2UDA1_9FUNG</name>
<keyword evidence="2" id="KW-1185">Reference proteome</keyword>
<sequence length="98" mass="10847">MPASAPNLPTSHTGVIDTIIPAAGPWSWVRKSASYLLRLAPLFWWALPAKNLAQVTPENDRLATQDWIPDTCLHNSFYVNHNPPLVTTPSLSQWCAKA</sequence>
<protein>
    <submittedName>
        <fullName evidence="1">Uncharacterized protein</fullName>
    </submittedName>
</protein>
<evidence type="ECO:0000313" key="2">
    <source>
        <dbReference type="Proteomes" id="UP001165960"/>
    </source>
</evidence>
<accession>A0ACC2UDA1</accession>
<organism evidence="1 2">
    <name type="scientific">Entomophthora muscae</name>
    <dbReference type="NCBI Taxonomy" id="34485"/>
    <lineage>
        <taxon>Eukaryota</taxon>
        <taxon>Fungi</taxon>
        <taxon>Fungi incertae sedis</taxon>
        <taxon>Zoopagomycota</taxon>
        <taxon>Entomophthoromycotina</taxon>
        <taxon>Entomophthoromycetes</taxon>
        <taxon>Entomophthorales</taxon>
        <taxon>Entomophthoraceae</taxon>
        <taxon>Entomophthora</taxon>
    </lineage>
</organism>
<dbReference type="Proteomes" id="UP001165960">
    <property type="component" value="Unassembled WGS sequence"/>
</dbReference>
<proteinExistence type="predicted"/>
<comment type="caution">
    <text evidence="1">The sequence shown here is derived from an EMBL/GenBank/DDBJ whole genome shotgun (WGS) entry which is preliminary data.</text>
</comment>
<gene>
    <name evidence="1" type="ORF">DSO57_1022493</name>
</gene>
<dbReference type="EMBL" id="QTSX02000823">
    <property type="protein sequence ID" value="KAJ9084631.1"/>
    <property type="molecule type" value="Genomic_DNA"/>
</dbReference>
<reference evidence="1" key="1">
    <citation type="submission" date="2022-04" db="EMBL/GenBank/DDBJ databases">
        <title>Genome of the entomopathogenic fungus Entomophthora muscae.</title>
        <authorList>
            <person name="Elya C."/>
            <person name="Lovett B.R."/>
            <person name="Lee E."/>
            <person name="Macias A.M."/>
            <person name="Hajek A.E."/>
            <person name="De Bivort B.L."/>
            <person name="Kasson M.T."/>
            <person name="De Fine Licht H.H."/>
            <person name="Stajich J.E."/>
        </authorList>
    </citation>
    <scope>NUCLEOTIDE SEQUENCE</scope>
    <source>
        <strain evidence="1">Berkeley</strain>
    </source>
</reference>